<protein>
    <submittedName>
        <fullName evidence="2">Uncharacterized protein</fullName>
    </submittedName>
</protein>
<feature type="compositionally biased region" description="Low complexity" evidence="1">
    <location>
        <begin position="198"/>
        <end position="222"/>
    </location>
</feature>
<dbReference type="Proteomes" id="UP001054857">
    <property type="component" value="Unassembled WGS sequence"/>
</dbReference>
<dbReference type="AlphaFoldDB" id="A0AAD3E0A8"/>
<dbReference type="EMBL" id="BMAR01000048">
    <property type="protein sequence ID" value="GFR51330.1"/>
    <property type="molecule type" value="Genomic_DNA"/>
</dbReference>
<name>A0AAD3E0A8_9CHLO</name>
<sequence length="249" mass="26552">TGFPRLKPRLHLICVEPPGRLSLIRHFSARRMHRSVASHRSVHPRCFTSRRTVVPPRCRSSVCKGRVLLGGPSPNTCSATPNRRPPQQHQQPQQPQGLQQRRQKDSRRLYGSRTAVVSYSSGSSSPSPSPSSSSQPPSSPTPSVTLGGFELDIPEIDGDIRSLQVEMGAIFDDQGNATTFGRKREALRAIFGPPPSSTPSSETSSSDSSHSSSSSDSSPSSGSSGGEGGDFVLYDCSGWGRLRLSGGGA</sequence>
<feature type="region of interest" description="Disordered" evidence="1">
    <location>
        <begin position="69"/>
        <end position="149"/>
    </location>
</feature>
<comment type="caution">
    <text evidence="2">The sequence shown here is derived from an EMBL/GenBank/DDBJ whole genome shotgun (WGS) entry which is preliminary data.</text>
</comment>
<organism evidence="2 3">
    <name type="scientific">Astrephomene gubernaculifera</name>
    <dbReference type="NCBI Taxonomy" id="47775"/>
    <lineage>
        <taxon>Eukaryota</taxon>
        <taxon>Viridiplantae</taxon>
        <taxon>Chlorophyta</taxon>
        <taxon>core chlorophytes</taxon>
        <taxon>Chlorophyceae</taxon>
        <taxon>CS clade</taxon>
        <taxon>Chlamydomonadales</taxon>
        <taxon>Astrephomenaceae</taxon>
        <taxon>Astrephomene</taxon>
    </lineage>
</organism>
<gene>
    <name evidence="2" type="ORF">Agub_g13695</name>
</gene>
<feature type="region of interest" description="Disordered" evidence="1">
    <location>
        <begin position="181"/>
        <end position="230"/>
    </location>
</feature>
<evidence type="ECO:0000313" key="3">
    <source>
        <dbReference type="Proteomes" id="UP001054857"/>
    </source>
</evidence>
<accession>A0AAD3E0A8</accession>
<proteinExistence type="predicted"/>
<feature type="non-terminal residue" evidence="2">
    <location>
        <position position="1"/>
    </location>
</feature>
<keyword evidence="3" id="KW-1185">Reference proteome</keyword>
<feature type="compositionally biased region" description="Low complexity" evidence="1">
    <location>
        <begin position="85"/>
        <end position="100"/>
    </location>
</feature>
<evidence type="ECO:0000256" key="1">
    <source>
        <dbReference type="SAM" id="MobiDB-lite"/>
    </source>
</evidence>
<feature type="non-terminal residue" evidence="2">
    <location>
        <position position="249"/>
    </location>
</feature>
<feature type="compositionally biased region" description="Low complexity" evidence="1">
    <location>
        <begin position="118"/>
        <end position="136"/>
    </location>
</feature>
<reference evidence="2 3" key="1">
    <citation type="journal article" date="2021" name="Sci. Rep.">
        <title>Genome sequencing of the multicellular alga Astrephomene provides insights into convergent evolution of germ-soma differentiation.</title>
        <authorList>
            <person name="Yamashita S."/>
            <person name="Yamamoto K."/>
            <person name="Matsuzaki R."/>
            <person name="Suzuki S."/>
            <person name="Yamaguchi H."/>
            <person name="Hirooka S."/>
            <person name="Minakuchi Y."/>
            <person name="Miyagishima S."/>
            <person name="Kawachi M."/>
            <person name="Toyoda A."/>
            <person name="Nozaki H."/>
        </authorList>
    </citation>
    <scope>NUCLEOTIDE SEQUENCE [LARGE SCALE GENOMIC DNA]</scope>
    <source>
        <strain evidence="2 3">NIES-4017</strain>
    </source>
</reference>
<evidence type="ECO:0000313" key="2">
    <source>
        <dbReference type="EMBL" id="GFR51330.1"/>
    </source>
</evidence>